<proteinExistence type="predicted"/>
<evidence type="ECO:0000313" key="4">
    <source>
        <dbReference type="Proteomes" id="UP000245974"/>
    </source>
</evidence>
<reference evidence="4" key="1">
    <citation type="submission" date="2018-03" db="EMBL/GenBank/DDBJ databases">
        <authorList>
            <person name="Blom J."/>
        </authorList>
    </citation>
    <scope>NUCLEOTIDE SEQUENCE [LARGE SCALE GENOMIC DNA]</scope>
    <source>
        <strain evidence="4">KPC-SM-21</strain>
    </source>
</reference>
<dbReference type="InParanoid" id="A0A2U3N4N6"/>
<gene>
    <name evidence="3" type="ORF">KPC_3762</name>
</gene>
<sequence>MALQDKQKQKIVAEASEWIVKLSDDEQDYVVIQQQFDCWKSKSAKHQRIAEDIEQYLRAVKQFSENKPQRLLAKSTLKTVLNKDKKYKPLKNYSGFFVLIISLVGGIYSYLVFNPIGYLTADIKGKAGGWQRQQLNDGSVLVLRGKSAVNVSFDKNQRVIDIIQGEVYIDVAKDKSRPFYVRTTHGQIKALGTSFSVGYQPEMTEVKMLHSRVQIIPFTRQSYPKTAVIVEAGQEIRIDRLGVYNLKKYDLEYEQQKWSKHQLLVENEPLSDVLQELNNNYQGMIIFNRKQLEQIRVNAVLPLDQPDDALRLLNSVFPDLKVYKITPYIIYISNG</sequence>
<dbReference type="Pfam" id="PF04773">
    <property type="entry name" value="FecR"/>
    <property type="match status" value="1"/>
</dbReference>
<dbReference type="PANTHER" id="PTHR30273">
    <property type="entry name" value="PERIPLASMIC SIGNAL SENSOR AND SIGMA FACTOR ACTIVATOR FECR-RELATED"/>
    <property type="match status" value="1"/>
</dbReference>
<keyword evidence="1" id="KW-0472">Membrane</keyword>
<organism evidence="3 4">
    <name type="scientific">Acinetobacter stercoris</name>
    <dbReference type="NCBI Taxonomy" id="2126983"/>
    <lineage>
        <taxon>Bacteria</taxon>
        <taxon>Pseudomonadati</taxon>
        <taxon>Pseudomonadota</taxon>
        <taxon>Gammaproteobacteria</taxon>
        <taxon>Moraxellales</taxon>
        <taxon>Moraxellaceae</taxon>
        <taxon>Acinetobacter</taxon>
    </lineage>
</organism>
<dbReference type="GO" id="GO:0016989">
    <property type="term" value="F:sigma factor antagonist activity"/>
    <property type="evidence" value="ECO:0007669"/>
    <property type="project" value="TreeGrafter"/>
</dbReference>
<dbReference type="InterPro" id="IPR006860">
    <property type="entry name" value="FecR"/>
</dbReference>
<name>A0A2U3N4N6_9GAMM</name>
<dbReference type="EMBL" id="OOGT01000359">
    <property type="protein sequence ID" value="SPL72584.1"/>
    <property type="molecule type" value="Genomic_DNA"/>
</dbReference>
<dbReference type="Gene3D" id="3.55.50.30">
    <property type="match status" value="1"/>
</dbReference>
<dbReference type="OrthoDB" id="1099576at2"/>
<keyword evidence="1" id="KW-0812">Transmembrane</keyword>
<dbReference type="InterPro" id="IPR012373">
    <property type="entry name" value="Ferrdict_sens_TM"/>
</dbReference>
<evidence type="ECO:0000313" key="3">
    <source>
        <dbReference type="EMBL" id="SPL72584.1"/>
    </source>
</evidence>
<dbReference type="PANTHER" id="PTHR30273:SF2">
    <property type="entry name" value="PROTEIN FECR"/>
    <property type="match status" value="1"/>
</dbReference>
<dbReference type="Gene3D" id="2.60.120.1440">
    <property type="match status" value="1"/>
</dbReference>
<accession>A0A2U3N4N6</accession>
<evidence type="ECO:0000256" key="1">
    <source>
        <dbReference type="SAM" id="Phobius"/>
    </source>
</evidence>
<dbReference type="Proteomes" id="UP000245974">
    <property type="component" value="Unassembled WGS sequence"/>
</dbReference>
<dbReference type="AlphaFoldDB" id="A0A2U3N4N6"/>
<dbReference type="PIRSF" id="PIRSF018266">
    <property type="entry name" value="FecR"/>
    <property type="match status" value="1"/>
</dbReference>
<evidence type="ECO:0000259" key="2">
    <source>
        <dbReference type="Pfam" id="PF04773"/>
    </source>
</evidence>
<feature type="transmembrane region" description="Helical" evidence="1">
    <location>
        <begin position="93"/>
        <end position="113"/>
    </location>
</feature>
<protein>
    <submittedName>
        <fullName evidence="3">Fec operon regulator FecR</fullName>
    </submittedName>
</protein>
<feature type="domain" description="FecR protein" evidence="2">
    <location>
        <begin position="123"/>
        <end position="213"/>
    </location>
</feature>
<keyword evidence="1" id="KW-1133">Transmembrane helix</keyword>
<dbReference type="RefSeq" id="WP_121975959.1">
    <property type="nucleotide sequence ID" value="NZ_OOGT01000359.1"/>
</dbReference>
<keyword evidence="4" id="KW-1185">Reference proteome</keyword>